<dbReference type="GO" id="GO:0005758">
    <property type="term" value="C:mitochondrial intermembrane space"/>
    <property type="evidence" value="ECO:0007669"/>
    <property type="project" value="TreeGrafter"/>
</dbReference>
<dbReference type="GO" id="GO:0008017">
    <property type="term" value="F:microtubule binding"/>
    <property type="evidence" value="ECO:0007669"/>
    <property type="project" value="TreeGrafter"/>
</dbReference>
<name>A0AAV4B3R0_9GAST</name>
<reference evidence="4 5" key="1">
    <citation type="journal article" date="2021" name="Elife">
        <title>Chloroplast acquisition without the gene transfer in kleptoplastic sea slugs, Plakobranchus ocellatus.</title>
        <authorList>
            <person name="Maeda T."/>
            <person name="Takahashi S."/>
            <person name="Yoshida T."/>
            <person name="Shimamura S."/>
            <person name="Takaki Y."/>
            <person name="Nagai Y."/>
            <person name="Toyoda A."/>
            <person name="Suzuki Y."/>
            <person name="Arimoto A."/>
            <person name="Ishii H."/>
            <person name="Satoh N."/>
            <person name="Nishiyama T."/>
            <person name="Hasebe M."/>
            <person name="Maruyama T."/>
            <person name="Minagawa J."/>
            <person name="Obokata J."/>
            <person name="Shigenobu S."/>
        </authorList>
    </citation>
    <scope>NUCLEOTIDE SEQUENCE [LARGE SCALE GENOMIC DNA]</scope>
</reference>
<evidence type="ECO:0000259" key="3">
    <source>
        <dbReference type="Pfam" id="PF19434"/>
    </source>
</evidence>
<evidence type="ECO:0000256" key="2">
    <source>
        <dbReference type="ARBA" id="ARBA00023134"/>
    </source>
</evidence>
<dbReference type="AlphaFoldDB" id="A0AAV4B3R0"/>
<feature type="domain" description="Dynamin-like GTPase OPA1 C-terminal" evidence="3">
    <location>
        <begin position="1"/>
        <end position="150"/>
    </location>
</feature>
<dbReference type="PANTHER" id="PTHR11566">
    <property type="entry name" value="DYNAMIN"/>
    <property type="match status" value="1"/>
</dbReference>
<keyword evidence="5" id="KW-1185">Reference proteome</keyword>
<keyword evidence="1" id="KW-0547">Nucleotide-binding</keyword>
<dbReference type="GO" id="GO:0005874">
    <property type="term" value="C:microtubule"/>
    <property type="evidence" value="ECO:0007669"/>
    <property type="project" value="TreeGrafter"/>
</dbReference>
<dbReference type="PANTHER" id="PTHR11566:SF67">
    <property type="entry name" value="DYNAMIN-LIKE 120 KDA PROTEIN, MITOCHONDRIAL"/>
    <property type="match status" value="1"/>
</dbReference>
<keyword evidence="2" id="KW-0342">GTP-binding</keyword>
<dbReference type="GO" id="GO:0003924">
    <property type="term" value="F:GTPase activity"/>
    <property type="evidence" value="ECO:0007669"/>
    <property type="project" value="TreeGrafter"/>
</dbReference>
<dbReference type="GO" id="GO:0031966">
    <property type="term" value="C:mitochondrial membrane"/>
    <property type="evidence" value="ECO:0007669"/>
    <property type="project" value="TreeGrafter"/>
</dbReference>
<dbReference type="InterPro" id="IPR022812">
    <property type="entry name" value="Dynamin"/>
</dbReference>
<comment type="caution">
    <text evidence="4">The sequence shown here is derived from an EMBL/GenBank/DDBJ whole genome shotgun (WGS) entry which is preliminary data.</text>
</comment>
<accession>A0AAV4B3R0</accession>
<dbReference type="EMBL" id="BLXT01004504">
    <property type="protein sequence ID" value="GFO13772.1"/>
    <property type="molecule type" value="Genomic_DNA"/>
</dbReference>
<sequence length="158" mass="18728">EEAFQKRLWEKAGSFIIENVYLPAAQARDTGTFNTTVDIKLRQWADIQLPKKCVEIGWDTLHEQFGVLLEQSKKHKDYDELFDPLKAAVVQMTRNKHQWEGKAEDSLRVIQINTLEDRSVHDKEQWDKAVKFMEETMKRQLEQSRKCLNRLLTIWIKV</sequence>
<evidence type="ECO:0000256" key="1">
    <source>
        <dbReference type="ARBA" id="ARBA00022741"/>
    </source>
</evidence>
<dbReference type="GO" id="GO:0016559">
    <property type="term" value="P:peroxisome fission"/>
    <property type="evidence" value="ECO:0007669"/>
    <property type="project" value="TreeGrafter"/>
</dbReference>
<dbReference type="GO" id="GO:0006897">
    <property type="term" value="P:endocytosis"/>
    <property type="evidence" value="ECO:0007669"/>
    <property type="project" value="TreeGrafter"/>
</dbReference>
<gene>
    <name evidence="4" type="ORF">PoB_004027700</name>
</gene>
<evidence type="ECO:0000313" key="5">
    <source>
        <dbReference type="Proteomes" id="UP000735302"/>
    </source>
</evidence>
<dbReference type="GO" id="GO:0008053">
    <property type="term" value="P:mitochondrial fusion"/>
    <property type="evidence" value="ECO:0007669"/>
    <property type="project" value="TreeGrafter"/>
</dbReference>
<dbReference type="InterPro" id="IPR045817">
    <property type="entry name" value="OPA1_C"/>
</dbReference>
<proteinExistence type="predicted"/>
<feature type="non-terminal residue" evidence="4">
    <location>
        <position position="1"/>
    </location>
</feature>
<dbReference type="Proteomes" id="UP000735302">
    <property type="component" value="Unassembled WGS sequence"/>
</dbReference>
<dbReference type="GO" id="GO:0005525">
    <property type="term" value="F:GTP binding"/>
    <property type="evidence" value="ECO:0007669"/>
    <property type="project" value="UniProtKB-KW"/>
</dbReference>
<evidence type="ECO:0000313" key="4">
    <source>
        <dbReference type="EMBL" id="GFO13772.1"/>
    </source>
</evidence>
<dbReference type="GO" id="GO:0048312">
    <property type="term" value="P:intracellular distribution of mitochondria"/>
    <property type="evidence" value="ECO:0007669"/>
    <property type="project" value="TreeGrafter"/>
</dbReference>
<dbReference type="GO" id="GO:0000266">
    <property type="term" value="P:mitochondrial fission"/>
    <property type="evidence" value="ECO:0007669"/>
    <property type="project" value="TreeGrafter"/>
</dbReference>
<organism evidence="4 5">
    <name type="scientific">Plakobranchus ocellatus</name>
    <dbReference type="NCBI Taxonomy" id="259542"/>
    <lineage>
        <taxon>Eukaryota</taxon>
        <taxon>Metazoa</taxon>
        <taxon>Spiralia</taxon>
        <taxon>Lophotrochozoa</taxon>
        <taxon>Mollusca</taxon>
        <taxon>Gastropoda</taxon>
        <taxon>Heterobranchia</taxon>
        <taxon>Euthyneura</taxon>
        <taxon>Panpulmonata</taxon>
        <taxon>Sacoglossa</taxon>
        <taxon>Placobranchoidea</taxon>
        <taxon>Plakobranchidae</taxon>
        <taxon>Plakobranchus</taxon>
    </lineage>
</organism>
<protein>
    <submittedName>
        <fullName evidence="4">Dynamin-like 120 kDa protein, mitochondrial</fullName>
    </submittedName>
</protein>
<dbReference type="Pfam" id="PF19434">
    <property type="entry name" value="OPA1_C"/>
    <property type="match status" value="1"/>
</dbReference>